<dbReference type="Gene3D" id="3.90.480.20">
    <property type="match status" value="2"/>
</dbReference>
<evidence type="ECO:0000259" key="7">
    <source>
        <dbReference type="Pfam" id="PF01077"/>
    </source>
</evidence>
<organism evidence="9 10">
    <name type="scientific">Litoribrevibacter euphylliae</name>
    <dbReference type="NCBI Taxonomy" id="1834034"/>
    <lineage>
        <taxon>Bacteria</taxon>
        <taxon>Pseudomonadati</taxon>
        <taxon>Pseudomonadota</taxon>
        <taxon>Gammaproteobacteria</taxon>
        <taxon>Oceanospirillales</taxon>
        <taxon>Oceanospirillaceae</taxon>
        <taxon>Litoribrevibacter</taxon>
    </lineage>
</organism>
<accession>A0ABV7H7X3</accession>
<dbReference type="PANTHER" id="PTHR32439:SF9">
    <property type="entry name" value="BLR3264 PROTEIN"/>
    <property type="match status" value="1"/>
</dbReference>
<protein>
    <submittedName>
        <fullName evidence="9">Nitrite/sulfite reductase</fullName>
        <ecNumber evidence="9">1.8.7.1</ecNumber>
    </submittedName>
</protein>
<dbReference type="InterPro" id="IPR051329">
    <property type="entry name" value="NIR_SIR_4Fe-4S"/>
</dbReference>
<gene>
    <name evidence="9" type="ORF">ACFOEK_02925</name>
</gene>
<dbReference type="EC" id="1.8.7.1" evidence="9"/>
<dbReference type="SUPFAM" id="SSF55124">
    <property type="entry name" value="Nitrite/Sulfite reductase N-terminal domain-like"/>
    <property type="match status" value="2"/>
</dbReference>
<dbReference type="RefSeq" id="WP_386715909.1">
    <property type="nucleotide sequence ID" value="NZ_JBHRSZ010000002.1"/>
</dbReference>
<evidence type="ECO:0000259" key="8">
    <source>
        <dbReference type="Pfam" id="PF03460"/>
    </source>
</evidence>
<evidence type="ECO:0000256" key="6">
    <source>
        <dbReference type="ARBA" id="ARBA00023014"/>
    </source>
</evidence>
<dbReference type="SUPFAM" id="SSF56014">
    <property type="entry name" value="Nitrite and sulphite reductase 4Fe-4S domain-like"/>
    <property type="match status" value="2"/>
</dbReference>
<evidence type="ECO:0000256" key="5">
    <source>
        <dbReference type="ARBA" id="ARBA00023004"/>
    </source>
</evidence>
<sequence length="555" mass="62636">MYVYDDYDHAIIQDRVKQYRDQTRRYFEGKLSEEEFLPLRLQNGLYVQRMAPMLRVAVPYGMLASKQIRKLADIARKYDKGYAHFSTRQNLQFNWPELADVPDILQELADVEMHAVQTSGNCIRNTTTDQFAGVCTGEIEDPRPYCEIIRQWSTFHPEFAFLPRKFKIAVNANTESDRSATDVHDISLHLVKNDEGKTGFRVVVGGGLGRTPIIGSTIRDYLPAEDMLTYLEAIIRVYNQKGNRLNKYKARIKILVKALTPAKFGELVEEEWSHIKDSESKLTPELLEKMKSYFTEPAYEALSDDSAEFEAKLADSKGFANWVSRNVAEHKKPGYAIVTLSIKRPGHAPGDVTDVQLDKIADLADQYSFGEARTTHEQNIVLADVKKSDLYAVWEAAKEAGFATPNLGLLTDMICCPGGDYCALANAKSIPVADEIMRRFDDIDYLHDLGDIDLNISGCMNACGHHHVGNIGILGVDKKGEEFYQISLGGDSGKLNNTSIGKILGPSFQRDEVVDVLDKILNIYVENRQDDELFIDTFQRIGMEVFKERVYAKAN</sequence>
<dbReference type="InterPro" id="IPR036136">
    <property type="entry name" value="Nit/Sulf_reduc_fer-like_dom_sf"/>
</dbReference>
<keyword evidence="5" id="KW-0408">Iron</keyword>
<evidence type="ECO:0000313" key="9">
    <source>
        <dbReference type="EMBL" id="MFC3149969.1"/>
    </source>
</evidence>
<name>A0ABV7H7X3_9GAMM</name>
<evidence type="ECO:0000256" key="2">
    <source>
        <dbReference type="ARBA" id="ARBA00022617"/>
    </source>
</evidence>
<keyword evidence="3" id="KW-0479">Metal-binding</keyword>
<dbReference type="PANTHER" id="PTHR32439">
    <property type="entry name" value="FERREDOXIN--NITRITE REDUCTASE, CHLOROPLASTIC"/>
    <property type="match status" value="1"/>
</dbReference>
<dbReference type="InterPro" id="IPR005117">
    <property type="entry name" value="NiRdtase/SiRdtase_haem-b_fer"/>
</dbReference>
<dbReference type="InterPro" id="IPR045854">
    <property type="entry name" value="NO2/SO3_Rdtase_4Fe4S_sf"/>
</dbReference>
<evidence type="ECO:0000313" key="10">
    <source>
        <dbReference type="Proteomes" id="UP001595476"/>
    </source>
</evidence>
<dbReference type="GO" id="GO:0050311">
    <property type="term" value="F:sulfite reductase (ferredoxin) activity"/>
    <property type="evidence" value="ECO:0007669"/>
    <property type="project" value="UniProtKB-EC"/>
</dbReference>
<keyword evidence="4 9" id="KW-0560">Oxidoreductase</keyword>
<reference evidence="10" key="1">
    <citation type="journal article" date="2019" name="Int. J. Syst. Evol. Microbiol.">
        <title>The Global Catalogue of Microorganisms (GCM) 10K type strain sequencing project: providing services to taxonomists for standard genome sequencing and annotation.</title>
        <authorList>
            <consortium name="The Broad Institute Genomics Platform"/>
            <consortium name="The Broad Institute Genome Sequencing Center for Infectious Disease"/>
            <person name="Wu L."/>
            <person name="Ma J."/>
        </authorList>
    </citation>
    <scope>NUCLEOTIDE SEQUENCE [LARGE SCALE GENOMIC DNA]</scope>
    <source>
        <strain evidence="10">KCTC 52438</strain>
    </source>
</reference>
<dbReference type="Pfam" id="PF03460">
    <property type="entry name" value="NIR_SIR_ferr"/>
    <property type="match status" value="2"/>
</dbReference>
<keyword evidence="2" id="KW-0349">Heme</keyword>
<evidence type="ECO:0000256" key="1">
    <source>
        <dbReference type="ARBA" id="ARBA00022485"/>
    </source>
</evidence>
<comment type="caution">
    <text evidence="9">The sequence shown here is derived from an EMBL/GenBank/DDBJ whole genome shotgun (WGS) entry which is preliminary data.</text>
</comment>
<feature type="domain" description="Nitrite/Sulfite reductase ferredoxin-like" evidence="8">
    <location>
        <begin position="346"/>
        <end position="400"/>
    </location>
</feature>
<feature type="domain" description="Nitrite/sulphite reductase 4Fe-4S" evidence="7">
    <location>
        <begin position="413"/>
        <end position="550"/>
    </location>
</feature>
<keyword evidence="10" id="KW-1185">Reference proteome</keyword>
<dbReference type="Gene3D" id="3.30.413.10">
    <property type="entry name" value="Sulfite Reductase Hemoprotein, domain 1"/>
    <property type="match status" value="2"/>
</dbReference>
<dbReference type="InterPro" id="IPR006067">
    <property type="entry name" value="NO2/SO3_Rdtase_4Fe4S_dom"/>
</dbReference>
<feature type="domain" description="Nitrite/Sulfite reductase ferredoxin-like" evidence="8">
    <location>
        <begin position="53"/>
        <end position="110"/>
    </location>
</feature>
<proteinExistence type="predicted"/>
<dbReference type="Pfam" id="PF01077">
    <property type="entry name" value="NIR_SIR"/>
    <property type="match status" value="2"/>
</dbReference>
<evidence type="ECO:0000256" key="4">
    <source>
        <dbReference type="ARBA" id="ARBA00023002"/>
    </source>
</evidence>
<feature type="domain" description="Nitrite/sulphite reductase 4Fe-4S" evidence="7">
    <location>
        <begin position="119"/>
        <end position="275"/>
    </location>
</feature>
<evidence type="ECO:0000256" key="3">
    <source>
        <dbReference type="ARBA" id="ARBA00022723"/>
    </source>
</evidence>
<keyword evidence="6" id="KW-0411">Iron-sulfur</keyword>
<dbReference type="EMBL" id="JBHRSZ010000002">
    <property type="protein sequence ID" value="MFC3149969.1"/>
    <property type="molecule type" value="Genomic_DNA"/>
</dbReference>
<dbReference type="Proteomes" id="UP001595476">
    <property type="component" value="Unassembled WGS sequence"/>
</dbReference>
<keyword evidence="1" id="KW-0004">4Fe-4S</keyword>